<dbReference type="RefSeq" id="WP_311722586.1">
    <property type="nucleotide sequence ID" value="NZ_JAVRFD010000002.1"/>
</dbReference>
<dbReference type="CDD" id="cd00531">
    <property type="entry name" value="NTF2_like"/>
    <property type="match status" value="1"/>
</dbReference>
<evidence type="ECO:0000313" key="2">
    <source>
        <dbReference type="EMBL" id="MDT0542236.1"/>
    </source>
</evidence>
<dbReference type="SUPFAM" id="SSF54427">
    <property type="entry name" value="NTF2-like"/>
    <property type="match status" value="1"/>
</dbReference>
<protein>
    <submittedName>
        <fullName evidence="2">Nuclear transport factor 2 family protein</fullName>
    </submittedName>
</protein>
<name>A0ABU2X8J4_9ACTN</name>
<dbReference type="InterPro" id="IPR032710">
    <property type="entry name" value="NTF2-like_dom_sf"/>
</dbReference>
<organism evidence="2 3">
    <name type="scientific">Streptomyces lonegramiae</name>
    <dbReference type="NCBI Taxonomy" id="3075524"/>
    <lineage>
        <taxon>Bacteria</taxon>
        <taxon>Bacillati</taxon>
        <taxon>Actinomycetota</taxon>
        <taxon>Actinomycetes</taxon>
        <taxon>Kitasatosporales</taxon>
        <taxon>Streptomycetaceae</taxon>
        <taxon>Streptomyces</taxon>
    </lineage>
</organism>
<dbReference type="Proteomes" id="UP001180754">
    <property type="component" value="Unassembled WGS sequence"/>
</dbReference>
<dbReference type="EMBL" id="JAVRFD010000002">
    <property type="protein sequence ID" value="MDT0542236.1"/>
    <property type="molecule type" value="Genomic_DNA"/>
</dbReference>
<dbReference type="Pfam" id="PF13577">
    <property type="entry name" value="SnoaL_4"/>
    <property type="match status" value="1"/>
</dbReference>
<accession>A0ABU2X8J4</accession>
<keyword evidence="3" id="KW-1185">Reference proteome</keyword>
<gene>
    <name evidence="2" type="ORF">RND15_05825</name>
</gene>
<feature type="domain" description="SnoaL-like" evidence="1">
    <location>
        <begin position="17"/>
        <end position="140"/>
    </location>
</feature>
<proteinExistence type="predicted"/>
<dbReference type="Gene3D" id="3.10.450.50">
    <property type="match status" value="1"/>
</dbReference>
<evidence type="ECO:0000313" key="3">
    <source>
        <dbReference type="Proteomes" id="UP001180754"/>
    </source>
</evidence>
<comment type="caution">
    <text evidence="2">The sequence shown here is derived from an EMBL/GenBank/DDBJ whole genome shotgun (WGS) entry which is preliminary data.</text>
</comment>
<evidence type="ECO:0000259" key="1">
    <source>
        <dbReference type="Pfam" id="PF13577"/>
    </source>
</evidence>
<sequence>MEEIVSTPACPQSGSLPSHRIIENLIARYAELVDDGDFAGLGALLADATFHGSGEPVSGSAAIEEMFRNTVIVYADGTPRTQHVTTNIGVEVDEQAGTAVARSYVTVLQALVDLPLQPVAAGRYRDRFARREGQWRFVERSVRIRMVGDVSRHLHQAAAGR</sequence>
<reference evidence="2" key="1">
    <citation type="submission" date="2024-05" db="EMBL/GenBank/DDBJ databases">
        <title>30 novel species of actinomycetes from the DSMZ collection.</title>
        <authorList>
            <person name="Nouioui I."/>
        </authorList>
    </citation>
    <scope>NUCLEOTIDE SEQUENCE</scope>
    <source>
        <strain evidence="2">DSM 41529</strain>
    </source>
</reference>
<dbReference type="InterPro" id="IPR037401">
    <property type="entry name" value="SnoaL-like"/>
</dbReference>